<evidence type="ECO:0000313" key="1">
    <source>
        <dbReference type="EMBL" id="KGE85261.1"/>
    </source>
</evidence>
<accession>A0A098RZH8</accession>
<dbReference type="Proteomes" id="UP000029736">
    <property type="component" value="Unassembled WGS sequence"/>
</dbReference>
<protein>
    <recommendedName>
        <fullName evidence="3">DUF1853 family protein</fullName>
    </recommendedName>
</protein>
<evidence type="ECO:0008006" key="3">
    <source>
        <dbReference type="Google" id="ProtNLM"/>
    </source>
</evidence>
<organism evidence="1 2">
    <name type="scientific">Phaeodactylibacter xiamenensis</name>
    <dbReference type="NCBI Taxonomy" id="1524460"/>
    <lineage>
        <taxon>Bacteria</taxon>
        <taxon>Pseudomonadati</taxon>
        <taxon>Bacteroidota</taxon>
        <taxon>Saprospiria</taxon>
        <taxon>Saprospirales</taxon>
        <taxon>Haliscomenobacteraceae</taxon>
        <taxon>Phaeodactylibacter</taxon>
    </lineage>
</organism>
<proteinExistence type="predicted"/>
<dbReference type="Pfam" id="PF08907">
    <property type="entry name" value="DUF1853"/>
    <property type="match status" value="1"/>
</dbReference>
<dbReference type="AlphaFoldDB" id="A0A098RZH8"/>
<dbReference type="RefSeq" id="WP_044228196.1">
    <property type="nucleotide sequence ID" value="NZ_JBKAGJ010000004.1"/>
</dbReference>
<keyword evidence="2" id="KW-1185">Reference proteome</keyword>
<name>A0A098RZH8_9BACT</name>
<gene>
    <name evidence="1" type="ORF">IX84_27455</name>
</gene>
<dbReference type="InterPro" id="IPR015003">
    <property type="entry name" value="DUF1853"/>
</dbReference>
<dbReference type="EMBL" id="JPOS01000090">
    <property type="protein sequence ID" value="KGE85261.1"/>
    <property type="molecule type" value="Genomic_DNA"/>
</dbReference>
<reference evidence="1 2" key="1">
    <citation type="journal article" date="2014" name="Int. J. Syst. Evol. Microbiol.">
        <title>Phaeodactylibacter xiamenensis gen. nov., sp. nov., a member of the family Saprospiraceae isolated from the marine alga Phaeodactylum tricornutum.</title>
        <authorList>
            <person name="Chen Z.Jr."/>
            <person name="Lei X."/>
            <person name="Lai Q."/>
            <person name="Li Y."/>
            <person name="Zhang B."/>
            <person name="Zhang J."/>
            <person name="Zhang H."/>
            <person name="Yang L."/>
            <person name="Zheng W."/>
            <person name="Tian Y."/>
            <person name="Yu Z."/>
            <person name="Xu H.Jr."/>
            <person name="Zheng T."/>
        </authorList>
    </citation>
    <scope>NUCLEOTIDE SEQUENCE [LARGE SCALE GENOMIC DNA]</scope>
    <source>
        <strain evidence="1 2">KD52</strain>
    </source>
</reference>
<dbReference type="STRING" id="1524460.IX84_27455"/>
<sequence length="269" mass="31162">MDPRTQQRYLGCLATPPLWEGTTVSPFRQIALSLSPEPLAEQASFDQHRLGKLAEAFVFNALKKRPSVSWICDNLQIQQDKRTVGEIDALFYLEGQPVHLEVAYKFYLFDTLEKHETPLGAWIGPNRKDRLVQKLKKLHRKQFPLLHSEVTSTYLRPYGLVAGALEQRLCFKAQLFLPYQQQELDVAPLNQDCIAGCYLTLPELEAFRNAAFFIPQKPDWLISPHPKVQWLPYPEARPILKTETDQKRSPMVWVRQNSGKIIRCFVVFW</sequence>
<comment type="caution">
    <text evidence="1">The sequence shown here is derived from an EMBL/GenBank/DDBJ whole genome shotgun (WGS) entry which is preliminary data.</text>
</comment>
<evidence type="ECO:0000313" key="2">
    <source>
        <dbReference type="Proteomes" id="UP000029736"/>
    </source>
</evidence>
<dbReference type="OrthoDB" id="1466769at2"/>